<dbReference type="InterPro" id="IPR003646">
    <property type="entry name" value="SH3-like_bac-type"/>
</dbReference>
<gene>
    <name evidence="3" type="ORF">NOI20_09090</name>
</gene>
<organism evidence="3 4">
    <name type="scientific">Rhodalgimonas zhirmunskyi</name>
    <dbReference type="NCBI Taxonomy" id="2964767"/>
    <lineage>
        <taxon>Bacteria</taxon>
        <taxon>Pseudomonadati</taxon>
        <taxon>Pseudomonadota</taxon>
        <taxon>Alphaproteobacteria</taxon>
        <taxon>Rhodobacterales</taxon>
        <taxon>Roseobacteraceae</taxon>
        <taxon>Rhodalgimonas</taxon>
    </lineage>
</organism>
<reference evidence="3" key="1">
    <citation type="submission" date="2022-07" db="EMBL/GenBank/DDBJ databases">
        <authorList>
            <person name="Otstavnykh N."/>
            <person name="Isaeva M."/>
            <person name="Bystritskaya E."/>
        </authorList>
    </citation>
    <scope>NUCLEOTIDE SEQUENCE</scope>
    <source>
        <strain evidence="3">10Alg 79</strain>
    </source>
</reference>
<comment type="caution">
    <text evidence="3">The sequence shown here is derived from an EMBL/GenBank/DDBJ whole genome shotgun (WGS) entry which is preliminary data.</text>
</comment>
<keyword evidence="4" id="KW-1185">Reference proteome</keyword>
<dbReference type="AlphaFoldDB" id="A0AAJ1X5L1"/>
<name>A0AAJ1X5L1_9RHOB</name>
<keyword evidence="1" id="KW-0732">Signal</keyword>
<dbReference type="Pfam" id="PF08239">
    <property type="entry name" value="SH3_3"/>
    <property type="match status" value="1"/>
</dbReference>
<reference evidence="3" key="2">
    <citation type="submission" date="2023-04" db="EMBL/GenBank/DDBJ databases">
        <title>'Rhodoalgimonas zhirmunskyi' gen. nov., isolated from a red alga.</title>
        <authorList>
            <person name="Nedashkovskaya O.I."/>
            <person name="Otstavnykh N.Y."/>
            <person name="Bystritskaya E.P."/>
            <person name="Balabanova L.A."/>
            <person name="Isaeva M.P."/>
        </authorList>
    </citation>
    <scope>NUCLEOTIDE SEQUENCE</scope>
    <source>
        <strain evidence="3">10Alg 79</strain>
    </source>
</reference>
<feature type="domain" description="SH3b" evidence="2">
    <location>
        <begin position="39"/>
        <end position="89"/>
    </location>
</feature>
<evidence type="ECO:0000313" key="4">
    <source>
        <dbReference type="Proteomes" id="UP001227162"/>
    </source>
</evidence>
<dbReference type="Proteomes" id="UP001227162">
    <property type="component" value="Unassembled WGS sequence"/>
</dbReference>
<evidence type="ECO:0000256" key="1">
    <source>
        <dbReference type="SAM" id="SignalP"/>
    </source>
</evidence>
<dbReference type="RefSeq" id="WP_317625868.1">
    <property type="nucleotide sequence ID" value="NZ_JANFFA010000002.1"/>
</dbReference>
<sequence length="206" mass="22154">MIRALALLLLLPVSALAQGVMGQTYPALHAVTGVASDDQLNVRSAPRAGSALVATLAPDARNIEVIYTDNGWGRINVGEGAGWASMRYLARQQEDDTPGLFPPRLACFGTEPFWSLDITPDAAKFATPEGESLLHIQDRMTSRNTLRDFAVMAGSTDLFLTATITPARCNDGMSDREFGLHSSAVIRFPDGYQLLSGCCTLPPSNR</sequence>
<protein>
    <submittedName>
        <fullName evidence="3">SH3 domain-containing protein</fullName>
    </submittedName>
</protein>
<evidence type="ECO:0000259" key="2">
    <source>
        <dbReference type="Pfam" id="PF08239"/>
    </source>
</evidence>
<proteinExistence type="predicted"/>
<accession>A0AAJ1X5L1</accession>
<evidence type="ECO:0000313" key="3">
    <source>
        <dbReference type="EMBL" id="MDQ2094264.1"/>
    </source>
</evidence>
<dbReference type="EMBL" id="JANFFA010000002">
    <property type="protein sequence ID" value="MDQ2094264.1"/>
    <property type="molecule type" value="Genomic_DNA"/>
</dbReference>
<feature type="signal peptide" evidence="1">
    <location>
        <begin position="1"/>
        <end position="17"/>
    </location>
</feature>
<dbReference type="Gene3D" id="2.30.30.40">
    <property type="entry name" value="SH3 Domains"/>
    <property type="match status" value="1"/>
</dbReference>
<feature type="chain" id="PRO_5042475800" evidence="1">
    <location>
        <begin position="18"/>
        <end position="206"/>
    </location>
</feature>